<accession>A0ABW8PX79</accession>
<dbReference type="PANTHER" id="PTHR35869">
    <property type="entry name" value="OUTER-MEMBRANE LIPOPROTEIN CARRIER PROTEIN"/>
    <property type="match status" value="1"/>
</dbReference>
<protein>
    <recommendedName>
        <fullName evidence="4 10">Outer-membrane lipoprotein carrier protein</fullName>
    </recommendedName>
</protein>
<dbReference type="InterPro" id="IPR018323">
    <property type="entry name" value="OM_lipoprot_carrier_LolA_Pbac"/>
</dbReference>
<dbReference type="InterPro" id="IPR004564">
    <property type="entry name" value="OM_lipoprot_carrier_LolA-like"/>
</dbReference>
<dbReference type="Pfam" id="PF03548">
    <property type="entry name" value="LolA"/>
    <property type="match status" value="1"/>
</dbReference>
<dbReference type="CDD" id="cd16325">
    <property type="entry name" value="LolA"/>
    <property type="match status" value="1"/>
</dbReference>
<dbReference type="PANTHER" id="PTHR35869:SF1">
    <property type="entry name" value="OUTER-MEMBRANE LIPOPROTEIN CARRIER PROTEIN"/>
    <property type="match status" value="1"/>
</dbReference>
<reference evidence="11 12" key="1">
    <citation type="submission" date="2024-02" db="EMBL/GenBank/DDBJ databases">
        <title>Marinospirillum sp. MEB 164 isolated from Lonar lake sediment.</title>
        <authorList>
            <person name="Joshi A."/>
            <person name="Thite S."/>
        </authorList>
    </citation>
    <scope>NUCLEOTIDE SEQUENCE [LARGE SCALE GENOMIC DNA]</scope>
    <source>
        <strain evidence="11 12">MEB164</strain>
    </source>
</reference>
<organism evidence="11 12">
    <name type="scientific">Marinospirillum alkalitolerans</name>
    <dbReference type="NCBI Taxonomy" id="3123374"/>
    <lineage>
        <taxon>Bacteria</taxon>
        <taxon>Pseudomonadati</taxon>
        <taxon>Pseudomonadota</taxon>
        <taxon>Gammaproteobacteria</taxon>
        <taxon>Oceanospirillales</taxon>
        <taxon>Oceanospirillaceae</taxon>
        <taxon>Marinospirillum</taxon>
    </lineage>
</organism>
<comment type="similarity">
    <text evidence="2 10">Belongs to the LolA family.</text>
</comment>
<dbReference type="SUPFAM" id="SSF89392">
    <property type="entry name" value="Prokaryotic lipoproteins and lipoprotein localization factors"/>
    <property type="match status" value="1"/>
</dbReference>
<comment type="subunit">
    <text evidence="3 10">Monomer.</text>
</comment>
<evidence type="ECO:0000256" key="7">
    <source>
        <dbReference type="ARBA" id="ARBA00022764"/>
    </source>
</evidence>
<dbReference type="NCBIfam" id="TIGR00547">
    <property type="entry name" value="lolA"/>
    <property type="match status" value="1"/>
</dbReference>
<dbReference type="EMBL" id="JBANFI010000004">
    <property type="protein sequence ID" value="MFK7160915.1"/>
    <property type="molecule type" value="Genomic_DNA"/>
</dbReference>
<name>A0ABW8PX79_9GAMM</name>
<keyword evidence="9 10" id="KW-0143">Chaperone</keyword>
<keyword evidence="8 10" id="KW-0653">Protein transport</keyword>
<evidence type="ECO:0000256" key="4">
    <source>
        <dbReference type="ARBA" id="ARBA00014035"/>
    </source>
</evidence>
<comment type="caution">
    <text evidence="11">The sequence shown here is derived from an EMBL/GenBank/DDBJ whole genome shotgun (WGS) entry which is preliminary data.</text>
</comment>
<evidence type="ECO:0000256" key="3">
    <source>
        <dbReference type="ARBA" id="ARBA00011245"/>
    </source>
</evidence>
<evidence type="ECO:0000256" key="9">
    <source>
        <dbReference type="ARBA" id="ARBA00023186"/>
    </source>
</evidence>
<keyword evidence="5 10" id="KW-0813">Transport</keyword>
<keyword evidence="7 10" id="KW-0574">Periplasm</keyword>
<dbReference type="Proteomes" id="UP001621714">
    <property type="component" value="Unassembled WGS sequence"/>
</dbReference>
<evidence type="ECO:0000313" key="12">
    <source>
        <dbReference type="Proteomes" id="UP001621714"/>
    </source>
</evidence>
<keyword evidence="12" id="KW-1185">Reference proteome</keyword>
<evidence type="ECO:0000256" key="1">
    <source>
        <dbReference type="ARBA" id="ARBA00004418"/>
    </source>
</evidence>
<sequence>MSRSISLLLLAFWLVSSPLYADPALRLSAHLQALESLQGRFTQELLDARGQRLQQSQGRFQLQQPAQIYWETEQPYPELLISNGRDLWLYDPDLLQATHQRVDAQLDATPVSLLLNPDQSLTQTYHIQLREEAGREIYRLRPLDETQGLLEEIRLTFFQGELVGLGLEDSLGQITSISLREVERNQEIDPQVFEWTPPAGVDVIQEG</sequence>
<evidence type="ECO:0000313" key="11">
    <source>
        <dbReference type="EMBL" id="MFK7160915.1"/>
    </source>
</evidence>
<comment type="subcellular location">
    <subcellularLocation>
        <location evidence="1 10">Periplasm</location>
    </subcellularLocation>
</comment>
<dbReference type="Gene3D" id="2.50.20.10">
    <property type="entry name" value="Lipoprotein localisation LolA/LolB/LppX"/>
    <property type="match status" value="1"/>
</dbReference>
<evidence type="ECO:0000256" key="6">
    <source>
        <dbReference type="ARBA" id="ARBA00022729"/>
    </source>
</evidence>
<dbReference type="HAMAP" id="MF_00240">
    <property type="entry name" value="LolA"/>
    <property type="match status" value="1"/>
</dbReference>
<gene>
    <name evidence="10 11" type="primary">lolA</name>
    <name evidence="11" type="ORF">V6U78_07695</name>
</gene>
<evidence type="ECO:0000256" key="10">
    <source>
        <dbReference type="HAMAP-Rule" id="MF_00240"/>
    </source>
</evidence>
<keyword evidence="11" id="KW-0449">Lipoprotein</keyword>
<evidence type="ECO:0000256" key="5">
    <source>
        <dbReference type="ARBA" id="ARBA00022448"/>
    </source>
</evidence>
<evidence type="ECO:0000256" key="8">
    <source>
        <dbReference type="ARBA" id="ARBA00022927"/>
    </source>
</evidence>
<comment type="function">
    <text evidence="10">Participates in the translocation of lipoproteins from the inner membrane to the outer membrane. Only forms a complex with a lipoprotein if the residue after the N-terminal Cys is not an aspartate (The Asp acts as a targeting signal to indicate that the lipoprotein should stay in the inner membrane).</text>
</comment>
<proteinExistence type="inferred from homology"/>
<dbReference type="RefSeq" id="WP_405339097.1">
    <property type="nucleotide sequence ID" value="NZ_JBANFI010000004.1"/>
</dbReference>
<evidence type="ECO:0000256" key="2">
    <source>
        <dbReference type="ARBA" id="ARBA00007615"/>
    </source>
</evidence>
<keyword evidence="6" id="KW-0732">Signal</keyword>
<dbReference type="InterPro" id="IPR029046">
    <property type="entry name" value="LolA/LolB/LppX"/>
</dbReference>